<feature type="transmembrane region" description="Helical" evidence="1">
    <location>
        <begin position="106"/>
        <end position="139"/>
    </location>
</feature>
<sequence length="144" mass="17394">MSRCHVDLWPSFYFIFYYCFHIILLVHPNTYTLILSTYKSIFKLVQHGRIHCLFPCLYSVSFLQLFMSFLGQRNDSFIILYIHIQLSTRIQHESLHYIVIKIFTKLFHFIFLNFIVVTCIRNFILFFLINFVICLTLFARQSSK</sequence>
<reference evidence="2" key="2">
    <citation type="journal article" date="2006" name="PLoS Pathog.">
        <title>New perspectives on host-parasite interplay by comparative transcriptomic and proteomic analyses of Schistosoma japonicum.</title>
        <authorList>
            <person name="Liu F."/>
            <person name="Lu J."/>
            <person name="Hu W."/>
            <person name="Wang S.Y."/>
            <person name="Cui S.J."/>
            <person name="Chi M."/>
            <person name="Yan Q."/>
            <person name="Wang X.R."/>
            <person name="Song H.D."/>
            <person name="Xu X.N."/>
            <person name="Wang J.J."/>
            <person name="Zhang X.L."/>
            <person name="Zhang X."/>
            <person name="Wang Z.Q."/>
            <person name="Xue C.L."/>
            <person name="Brindley P.J."/>
            <person name="McManus D.P."/>
            <person name="Yang P.Y."/>
            <person name="Feng Z."/>
            <person name="Chen Z."/>
            <person name="Han Z.G."/>
        </authorList>
    </citation>
    <scope>NUCLEOTIDE SEQUENCE</scope>
</reference>
<name>Q5DFW1_SCHJA</name>
<dbReference type="EMBL" id="AY813563">
    <property type="protein sequence ID" value="AAW25295.1"/>
    <property type="molecule type" value="mRNA"/>
</dbReference>
<feature type="transmembrane region" description="Helical" evidence="1">
    <location>
        <begin position="50"/>
        <end position="70"/>
    </location>
</feature>
<protein>
    <submittedName>
        <fullName evidence="2">SJCHGC09179 protein</fullName>
    </submittedName>
</protein>
<accession>Q5DFW1</accession>
<evidence type="ECO:0000256" key="1">
    <source>
        <dbReference type="SAM" id="Phobius"/>
    </source>
</evidence>
<keyword evidence="1" id="KW-0812">Transmembrane</keyword>
<organism evidence="2">
    <name type="scientific">Schistosoma japonicum</name>
    <name type="common">Blood fluke</name>
    <dbReference type="NCBI Taxonomy" id="6182"/>
    <lineage>
        <taxon>Eukaryota</taxon>
        <taxon>Metazoa</taxon>
        <taxon>Spiralia</taxon>
        <taxon>Lophotrochozoa</taxon>
        <taxon>Platyhelminthes</taxon>
        <taxon>Trematoda</taxon>
        <taxon>Digenea</taxon>
        <taxon>Strigeidida</taxon>
        <taxon>Schistosomatoidea</taxon>
        <taxon>Schistosomatidae</taxon>
        <taxon>Schistosoma</taxon>
    </lineage>
</organism>
<proteinExistence type="evidence at transcript level"/>
<reference evidence="2" key="1">
    <citation type="submission" date="2004-11" db="EMBL/GenBank/DDBJ databases">
        <title>The full-length cDNA sequences of Schistosoma japonicum genes.</title>
        <authorList>
            <person name="Han Z."/>
        </authorList>
    </citation>
    <scope>NUCLEOTIDE SEQUENCE</scope>
</reference>
<keyword evidence="1" id="KW-1133">Transmembrane helix</keyword>
<dbReference type="AlphaFoldDB" id="Q5DFW1"/>
<keyword evidence="1" id="KW-0472">Membrane</keyword>
<evidence type="ECO:0000313" key="2">
    <source>
        <dbReference type="EMBL" id="AAW25295.1"/>
    </source>
</evidence>
<feature type="transmembrane region" description="Helical" evidence="1">
    <location>
        <begin position="12"/>
        <end position="38"/>
    </location>
</feature>